<dbReference type="EMBL" id="JACVVK020000442">
    <property type="protein sequence ID" value="KAK7474247.1"/>
    <property type="molecule type" value="Genomic_DNA"/>
</dbReference>
<sequence length="193" mass="21666">MGEMKRYLMTTYSDDVFATLNKHDVTSTEDPLYINSSTINISLSTFAVPAGCAVSENLFQHQKSTHVADKPETADMMKNVLGAIVLPVLFTIGAPTNSLSMIIFYKHGLRHRINLCLFALSLVDFLYLTFDFILNSDALTTFPFHWQRVVMEFIVNNHILGFFGLGWASQFLSGVIAGERCLCVVWPLKSQTM</sequence>
<keyword evidence="1" id="KW-1133">Transmembrane helix</keyword>
<keyword evidence="1" id="KW-0812">Transmembrane</keyword>
<feature type="transmembrane region" description="Helical" evidence="1">
    <location>
        <begin position="80"/>
        <end position="103"/>
    </location>
</feature>
<reference evidence="2 3" key="1">
    <citation type="journal article" date="2023" name="Sci. Data">
        <title>Genome assembly of the Korean intertidal mud-creeper Batillaria attramentaria.</title>
        <authorList>
            <person name="Patra A.K."/>
            <person name="Ho P.T."/>
            <person name="Jun S."/>
            <person name="Lee S.J."/>
            <person name="Kim Y."/>
            <person name="Won Y.J."/>
        </authorList>
    </citation>
    <scope>NUCLEOTIDE SEQUENCE [LARGE SCALE GENOMIC DNA]</scope>
    <source>
        <strain evidence="2">Wonlab-2016</strain>
    </source>
</reference>
<name>A0ABD0JH06_9CAEN</name>
<comment type="caution">
    <text evidence="2">The sequence shown here is derived from an EMBL/GenBank/DDBJ whole genome shotgun (WGS) entry which is preliminary data.</text>
</comment>
<protein>
    <recommendedName>
        <fullName evidence="4">G-protein coupled receptors family 1 profile domain-containing protein</fullName>
    </recommendedName>
</protein>
<evidence type="ECO:0000256" key="1">
    <source>
        <dbReference type="SAM" id="Phobius"/>
    </source>
</evidence>
<dbReference type="SUPFAM" id="SSF81321">
    <property type="entry name" value="Family A G protein-coupled receptor-like"/>
    <property type="match status" value="1"/>
</dbReference>
<evidence type="ECO:0008006" key="4">
    <source>
        <dbReference type="Google" id="ProtNLM"/>
    </source>
</evidence>
<keyword evidence="3" id="KW-1185">Reference proteome</keyword>
<organism evidence="2 3">
    <name type="scientific">Batillaria attramentaria</name>
    <dbReference type="NCBI Taxonomy" id="370345"/>
    <lineage>
        <taxon>Eukaryota</taxon>
        <taxon>Metazoa</taxon>
        <taxon>Spiralia</taxon>
        <taxon>Lophotrochozoa</taxon>
        <taxon>Mollusca</taxon>
        <taxon>Gastropoda</taxon>
        <taxon>Caenogastropoda</taxon>
        <taxon>Sorbeoconcha</taxon>
        <taxon>Cerithioidea</taxon>
        <taxon>Batillariidae</taxon>
        <taxon>Batillaria</taxon>
    </lineage>
</organism>
<dbReference type="InterPro" id="IPR052954">
    <property type="entry name" value="GPCR-Ligand_Int"/>
</dbReference>
<evidence type="ECO:0000313" key="3">
    <source>
        <dbReference type="Proteomes" id="UP001519460"/>
    </source>
</evidence>
<dbReference type="Gene3D" id="1.20.1070.10">
    <property type="entry name" value="Rhodopsin 7-helix transmembrane proteins"/>
    <property type="match status" value="1"/>
</dbReference>
<accession>A0ABD0JH06</accession>
<dbReference type="Proteomes" id="UP001519460">
    <property type="component" value="Unassembled WGS sequence"/>
</dbReference>
<dbReference type="PANTHER" id="PTHR46641">
    <property type="entry name" value="FMRFAMIDE RECEPTOR-RELATED"/>
    <property type="match status" value="1"/>
</dbReference>
<dbReference type="AlphaFoldDB" id="A0ABD0JH06"/>
<keyword evidence="1" id="KW-0472">Membrane</keyword>
<dbReference type="PANTHER" id="PTHR46641:SF23">
    <property type="entry name" value="G-PROTEIN COUPLED RECEPTORS FAMILY 1 PROFILE DOMAIN-CONTAINING PROTEIN"/>
    <property type="match status" value="1"/>
</dbReference>
<proteinExistence type="predicted"/>
<gene>
    <name evidence="2" type="ORF">BaRGS_00034490</name>
</gene>
<feature type="transmembrane region" description="Helical" evidence="1">
    <location>
        <begin position="154"/>
        <end position="172"/>
    </location>
</feature>
<evidence type="ECO:0000313" key="2">
    <source>
        <dbReference type="EMBL" id="KAK7474247.1"/>
    </source>
</evidence>
<feature type="transmembrane region" description="Helical" evidence="1">
    <location>
        <begin position="115"/>
        <end position="134"/>
    </location>
</feature>